<keyword evidence="6" id="KW-1185">Reference proteome</keyword>
<dbReference type="Gene3D" id="1.10.1280.10">
    <property type="entry name" value="Di-copper center containing domain from catechol oxidase"/>
    <property type="match status" value="1"/>
</dbReference>
<dbReference type="GO" id="GO:0046872">
    <property type="term" value="F:metal ion binding"/>
    <property type="evidence" value="ECO:0007669"/>
    <property type="project" value="UniProtKB-KW"/>
</dbReference>
<dbReference type="Proteomes" id="UP000799536">
    <property type="component" value="Unassembled WGS sequence"/>
</dbReference>
<evidence type="ECO:0000259" key="4">
    <source>
        <dbReference type="PROSITE" id="PS00498"/>
    </source>
</evidence>
<protein>
    <submittedName>
        <fullName evidence="5">Di-copper centre-containing protein</fullName>
    </submittedName>
</protein>
<evidence type="ECO:0000256" key="2">
    <source>
        <dbReference type="SAM" id="SignalP"/>
    </source>
</evidence>
<dbReference type="PRINTS" id="PR00092">
    <property type="entry name" value="TYROSINASE"/>
</dbReference>
<dbReference type="InterPro" id="IPR002227">
    <property type="entry name" value="Tyrosinase_Cu-bd"/>
</dbReference>
<name>A0A9P4JGI5_9PLEO</name>
<feature type="chain" id="PRO_5040157900" evidence="2">
    <location>
        <begin position="20"/>
        <end position="426"/>
    </location>
</feature>
<proteinExistence type="predicted"/>
<dbReference type="GO" id="GO:0016491">
    <property type="term" value="F:oxidoreductase activity"/>
    <property type="evidence" value="ECO:0007669"/>
    <property type="project" value="InterPro"/>
</dbReference>
<dbReference type="PROSITE" id="PS00498">
    <property type="entry name" value="TYROSINASE_2"/>
    <property type="match status" value="1"/>
</dbReference>
<gene>
    <name evidence="5" type="ORF">GQ43DRAFT_379998</name>
</gene>
<feature type="signal peptide" evidence="2">
    <location>
        <begin position="1"/>
        <end position="19"/>
    </location>
</feature>
<dbReference type="PROSITE" id="PS00497">
    <property type="entry name" value="TYROSINASE_1"/>
    <property type="match status" value="1"/>
</dbReference>
<accession>A0A9P4JGI5</accession>
<dbReference type="SUPFAM" id="SSF48056">
    <property type="entry name" value="Di-copper centre-containing domain"/>
    <property type="match status" value="1"/>
</dbReference>
<dbReference type="PANTHER" id="PTHR11474:SF116">
    <property type="entry name" value="TYROSINASE"/>
    <property type="match status" value="1"/>
</dbReference>
<evidence type="ECO:0000259" key="3">
    <source>
        <dbReference type="PROSITE" id="PS00497"/>
    </source>
</evidence>
<dbReference type="PANTHER" id="PTHR11474">
    <property type="entry name" value="TYROSINASE FAMILY MEMBER"/>
    <property type="match status" value="1"/>
</dbReference>
<evidence type="ECO:0000256" key="1">
    <source>
        <dbReference type="ARBA" id="ARBA00022723"/>
    </source>
</evidence>
<keyword evidence="1" id="KW-0479">Metal-binding</keyword>
<dbReference type="OrthoDB" id="6132182at2759"/>
<evidence type="ECO:0000313" key="6">
    <source>
        <dbReference type="Proteomes" id="UP000799536"/>
    </source>
</evidence>
<keyword evidence="2" id="KW-0732">Signal</keyword>
<dbReference type="Pfam" id="PF00264">
    <property type="entry name" value="Tyrosinase"/>
    <property type="match status" value="1"/>
</dbReference>
<dbReference type="InterPro" id="IPR008922">
    <property type="entry name" value="Di-copper_centre_dom_sf"/>
</dbReference>
<evidence type="ECO:0000313" key="5">
    <source>
        <dbReference type="EMBL" id="KAF2197864.1"/>
    </source>
</evidence>
<comment type="caution">
    <text evidence="5">The sequence shown here is derived from an EMBL/GenBank/DDBJ whole genome shotgun (WGS) entry which is preliminary data.</text>
</comment>
<dbReference type="AlphaFoldDB" id="A0A9P4JGI5"/>
<feature type="domain" description="Tyrosinase copper-binding" evidence="4">
    <location>
        <begin position="342"/>
        <end position="353"/>
    </location>
</feature>
<dbReference type="EMBL" id="ML994191">
    <property type="protein sequence ID" value="KAF2197864.1"/>
    <property type="molecule type" value="Genomic_DNA"/>
</dbReference>
<organism evidence="5 6">
    <name type="scientific">Delitschia confertaspora ATCC 74209</name>
    <dbReference type="NCBI Taxonomy" id="1513339"/>
    <lineage>
        <taxon>Eukaryota</taxon>
        <taxon>Fungi</taxon>
        <taxon>Dikarya</taxon>
        <taxon>Ascomycota</taxon>
        <taxon>Pezizomycotina</taxon>
        <taxon>Dothideomycetes</taxon>
        <taxon>Pleosporomycetidae</taxon>
        <taxon>Pleosporales</taxon>
        <taxon>Delitschiaceae</taxon>
        <taxon>Delitschia</taxon>
    </lineage>
</organism>
<dbReference type="InterPro" id="IPR050316">
    <property type="entry name" value="Tyrosinase/Hemocyanin"/>
</dbReference>
<sequence>MRLNSQAALLLLAGTLTSALPVEDTPVFTTTAAGGATTTLPAVASRNTAVAQSQIEQLANFAQELANTTLTEAQEKMKRSSSCNIFNVRVRREWGTLSSNERREYIKAVKCVMAKDAKTPRALIPGARSRYDDWVGSHINQTNFIHYTGTFLGWHRYYVWQYEQMLRNECGYTGSQPYWDWAKTAATGLEKSPIFDGSNTSMSGNGLPIKNQPDIVLGGNGLPPIFLPAGTGGGNVTTGPFKNMIVNLGPVALSAPGGETISNGDGLAYNPRVLKRDLTDAINRRYSNATSIVNLLLNSKDIETFQMAMQGVPGSGDIGVHGGGHYSLGGDPGRDVFTSPADPVFYLHHAQIDRVWWIWQALKPWERYSEKGISGTGTFLNSPPSPDTTLKTLIDLGYATAEGAPGALLMEDLMSTLAGPFCYIYV</sequence>
<feature type="domain" description="Tyrosinase copper-binding" evidence="3">
    <location>
        <begin position="146"/>
        <end position="163"/>
    </location>
</feature>
<reference evidence="5" key="1">
    <citation type="journal article" date="2020" name="Stud. Mycol.">
        <title>101 Dothideomycetes genomes: a test case for predicting lifestyles and emergence of pathogens.</title>
        <authorList>
            <person name="Haridas S."/>
            <person name="Albert R."/>
            <person name="Binder M."/>
            <person name="Bloem J."/>
            <person name="Labutti K."/>
            <person name="Salamov A."/>
            <person name="Andreopoulos B."/>
            <person name="Baker S."/>
            <person name="Barry K."/>
            <person name="Bills G."/>
            <person name="Bluhm B."/>
            <person name="Cannon C."/>
            <person name="Castanera R."/>
            <person name="Culley D."/>
            <person name="Daum C."/>
            <person name="Ezra D."/>
            <person name="Gonzalez J."/>
            <person name="Henrissat B."/>
            <person name="Kuo A."/>
            <person name="Liang C."/>
            <person name="Lipzen A."/>
            <person name="Lutzoni F."/>
            <person name="Magnuson J."/>
            <person name="Mondo S."/>
            <person name="Nolan M."/>
            <person name="Ohm R."/>
            <person name="Pangilinan J."/>
            <person name="Park H.-J."/>
            <person name="Ramirez L."/>
            <person name="Alfaro M."/>
            <person name="Sun H."/>
            <person name="Tritt A."/>
            <person name="Yoshinaga Y."/>
            <person name="Zwiers L.-H."/>
            <person name="Turgeon B."/>
            <person name="Goodwin S."/>
            <person name="Spatafora J."/>
            <person name="Crous P."/>
            <person name="Grigoriev I."/>
        </authorList>
    </citation>
    <scope>NUCLEOTIDE SEQUENCE</scope>
    <source>
        <strain evidence="5">ATCC 74209</strain>
    </source>
</reference>